<dbReference type="InterPro" id="IPR043131">
    <property type="entry name" value="BCAT-like_N"/>
</dbReference>
<evidence type="ECO:0000256" key="2">
    <source>
        <dbReference type="ARBA" id="ARBA00009320"/>
    </source>
</evidence>
<comment type="pathway">
    <text evidence="7">Cofactor biosynthesis; tetrahydrofolate biosynthesis; 4-aminobenzoate from chorismate: step 2/2.</text>
</comment>
<proteinExistence type="inferred from homology"/>
<evidence type="ECO:0000256" key="9">
    <source>
        <dbReference type="ARBA" id="ARBA00049529"/>
    </source>
</evidence>
<evidence type="ECO:0000313" key="12">
    <source>
        <dbReference type="Proteomes" id="UP001319883"/>
    </source>
</evidence>
<protein>
    <recommendedName>
        <fullName evidence="8 10">Aminodeoxychorismate lyase</fullName>
        <ecNumber evidence="8 10">4.1.3.38</ecNumber>
    </recommendedName>
</protein>
<dbReference type="Proteomes" id="UP001319883">
    <property type="component" value="Unassembled WGS sequence"/>
</dbReference>
<evidence type="ECO:0000256" key="5">
    <source>
        <dbReference type="ARBA" id="ARBA00022909"/>
    </source>
</evidence>
<gene>
    <name evidence="11" type="primary">pabC</name>
    <name evidence="11" type="ORF">KGQ91_13480</name>
</gene>
<name>A0ABS7X198_9GAMM</name>
<dbReference type="PANTHER" id="PTHR42743:SF2">
    <property type="entry name" value="AMINODEOXYCHORISMATE LYASE"/>
    <property type="match status" value="1"/>
</dbReference>
<dbReference type="InterPro" id="IPR043132">
    <property type="entry name" value="BCAT-like_C"/>
</dbReference>
<comment type="cofactor">
    <cofactor evidence="1">
        <name>pyridoxal 5'-phosphate</name>
        <dbReference type="ChEBI" id="CHEBI:597326"/>
    </cofactor>
</comment>
<reference evidence="11 12" key="1">
    <citation type="submission" date="2021-05" db="EMBL/GenBank/DDBJ databases">
        <title>Petroleum and Energy Research Collection (APPE): ex situ preservation of microbial diversity associated with the oil industry and exploitation of its biotechnological potential.</title>
        <authorList>
            <person name="Paixao C.T.M."/>
            <person name="Gomes M.B."/>
            <person name="Oliveira V.M."/>
        </authorList>
    </citation>
    <scope>NUCLEOTIDE SEQUENCE [LARGE SCALE GENOMIC DNA]</scope>
    <source>
        <strain evidence="11 12">LIT2</strain>
    </source>
</reference>
<comment type="caution">
    <text evidence="11">The sequence shown here is derived from an EMBL/GenBank/DDBJ whole genome shotgun (WGS) entry which is preliminary data.</text>
</comment>
<dbReference type="InterPro" id="IPR050571">
    <property type="entry name" value="Class-IV_PLP-Dep_Aminotrnsfr"/>
</dbReference>
<accession>A0ABS7X198</accession>
<keyword evidence="5" id="KW-0289">Folate biosynthesis</keyword>
<dbReference type="NCBIfam" id="TIGR03461">
    <property type="entry name" value="pabC_Proteo"/>
    <property type="match status" value="1"/>
</dbReference>
<evidence type="ECO:0000256" key="3">
    <source>
        <dbReference type="ARBA" id="ARBA00011738"/>
    </source>
</evidence>
<dbReference type="EC" id="4.1.3.38" evidence="8 10"/>
<dbReference type="InterPro" id="IPR017824">
    <property type="entry name" value="Aminodeoxychorismate_lyase_IV"/>
</dbReference>
<dbReference type="InterPro" id="IPR036038">
    <property type="entry name" value="Aminotransferase-like"/>
</dbReference>
<dbReference type="EMBL" id="JAGXFD010000001">
    <property type="protein sequence ID" value="MBZ9568683.1"/>
    <property type="molecule type" value="Genomic_DNA"/>
</dbReference>
<sequence length="269" mass="29757">MQDDGVPFDDRGLAYGDGVFETVLVRDGRPLLWDAHVARLRRGCERLGIPCPEHDLPAALPGRAGSGLAVLKLIVTRGSGGRGYLPPVEPQPRYRWRVTPFAPRETAWREGVTIRLCDLRLARQPALAGIKHLNRLENVMARREWDDPAIAEGVLLDTEGHVVETTSMNLFWHRAGRWETPALDACGVAGTLREGLRERLPIAVVTAGVDALMQADSLWVGNSVQGLWPVRRLLDARGVERQAWPVPSTSARILQDAAHELLGYPRLTD</sequence>
<dbReference type="RefSeq" id="WP_224421195.1">
    <property type="nucleotide sequence ID" value="NZ_JAGXFD010000001.1"/>
</dbReference>
<dbReference type="InterPro" id="IPR001544">
    <property type="entry name" value="Aminotrans_IV"/>
</dbReference>
<evidence type="ECO:0000256" key="10">
    <source>
        <dbReference type="NCBIfam" id="TIGR03461"/>
    </source>
</evidence>
<evidence type="ECO:0000256" key="6">
    <source>
        <dbReference type="ARBA" id="ARBA00023239"/>
    </source>
</evidence>
<evidence type="ECO:0000256" key="7">
    <source>
        <dbReference type="ARBA" id="ARBA00035633"/>
    </source>
</evidence>
<comment type="catalytic activity">
    <reaction evidence="9">
        <text>4-amino-4-deoxychorismate = 4-aminobenzoate + pyruvate + H(+)</text>
        <dbReference type="Rhea" id="RHEA:16201"/>
        <dbReference type="ChEBI" id="CHEBI:15361"/>
        <dbReference type="ChEBI" id="CHEBI:15378"/>
        <dbReference type="ChEBI" id="CHEBI:17836"/>
        <dbReference type="ChEBI" id="CHEBI:58406"/>
        <dbReference type="EC" id="4.1.3.38"/>
    </reaction>
</comment>
<keyword evidence="4" id="KW-0663">Pyridoxal phosphate</keyword>
<dbReference type="PANTHER" id="PTHR42743">
    <property type="entry name" value="AMINO-ACID AMINOTRANSFERASE"/>
    <property type="match status" value="1"/>
</dbReference>
<dbReference type="Gene3D" id="3.30.470.10">
    <property type="match status" value="1"/>
</dbReference>
<evidence type="ECO:0000256" key="8">
    <source>
        <dbReference type="ARBA" id="ARBA00035676"/>
    </source>
</evidence>
<keyword evidence="12" id="KW-1185">Reference proteome</keyword>
<comment type="similarity">
    <text evidence="2">Belongs to the class-IV pyridoxal-phosphate-dependent aminotransferase family.</text>
</comment>
<dbReference type="CDD" id="cd01559">
    <property type="entry name" value="ADCL_like"/>
    <property type="match status" value="1"/>
</dbReference>
<evidence type="ECO:0000256" key="4">
    <source>
        <dbReference type="ARBA" id="ARBA00022898"/>
    </source>
</evidence>
<dbReference type="Pfam" id="PF01063">
    <property type="entry name" value="Aminotran_4"/>
    <property type="match status" value="1"/>
</dbReference>
<comment type="subunit">
    <text evidence="3">Homodimer.</text>
</comment>
<evidence type="ECO:0000256" key="1">
    <source>
        <dbReference type="ARBA" id="ARBA00001933"/>
    </source>
</evidence>
<dbReference type="Gene3D" id="3.20.10.10">
    <property type="entry name" value="D-amino Acid Aminotransferase, subunit A, domain 2"/>
    <property type="match status" value="1"/>
</dbReference>
<keyword evidence="6 11" id="KW-0456">Lyase</keyword>
<organism evidence="11 12">
    <name type="scientific">Modicisalibacter tunisiensis</name>
    <dbReference type="NCBI Taxonomy" id="390637"/>
    <lineage>
        <taxon>Bacteria</taxon>
        <taxon>Pseudomonadati</taxon>
        <taxon>Pseudomonadota</taxon>
        <taxon>Gammaproteobacteria</taxon>
        <taxon>Oceanospirillales</taxon>
        <taxon>Halomonadaceae</taxon>
        <taxon>Modicisalibacter</taxon>
    </lineage>
</organism>
<evidence type="ECO:0000313" key="11">
    <source>
        <dbReference type="EMBL" id="MBZ9568683.1"/>
    </source>
</evidence>
<dbReference type="GO" id="GO:0008696">
    <property type="term" value="F:4-amino-4-deoxychorismate lyase activity"/>
    <property type="evidence" value="ECO:0007669"/>
    <property type="project" value="UniProtKB-EC"/>
</dbReference>
<dbReference type="SUPFAM" id="SSF56752">
    <property type="entry name" value="D-aminoacid aminotransferase-like PLP-dependent enzymes"/>
    <property type="match status" value="1"/>
</dbReference>